<dbReference type="Gene3D" id="3.40.630.10">
    <property type="entry name" value="Zn peptidases"/>
    <property type="match status" value="1"/>
</dbReference>
<evidence type="ECO:0000256" key="7">
    <source>
        <dbReference type="ARBA" id="ARBA00022692"/>
    </source>
</evidence>
<dbReference type="Pfam" id="PF01546">
    <property type="entry name" value="Peptidase_M20"/>
    <property type="match status" value="1"/>
</dbReference>
<dbReference type="Gene3D" id="1.20.1390.10">
    <property type="entry name" value="PWI domain"/>
    <property type="match status" value="1"/>
</dbReference>
<dbReference type="SUPFAM" id="SSF53187">
    <property type="entry name" value="Zn-dependent exopeptidases"/>
    <property type="match status" value="1"/>
</dbReference>
<feature type="compositionally biased region" description="Low complexity" evidence="15">
    <location>
        <begin position="522"/>
        <end position="533"/>
    </location>
</feature>
<dbReference type="Proteomes" id="UP000281245">
    <property type="component" value="Unassembled WGS sequence"/>
</dbReference>
<dbReference type="Pfam" id="PF01480">
    <property type="entry name" value="PWI"/>
    <property type="match status" value="1"/>
</dbReference>
<sequence>MSAALTTDVDKRLLRTTKFPPEFNKKVDTTKVKSEVITTWAAGELKRILGDVDEILSLLVSGFILDNRYPNIKELQISLTGFLDKEAPGFCQHLWNLLLSAQESETGVPKELLEAKKTELINERIEEARQREEAQKQQDAERERERNMARIRERERGYPNRRGGRGGRDRRDRPPRRDSRSPPPKRGRHDDDTYRRGTDSYVPSGDRQRRRSPSMSRSPSRDRSPPRRRRRSTPDRSRSPPRRRRYSSSPSRERGGDRWGRRDSERYRARSPVDRRVRSRSPRRHRHRRRRSVSSDSRSPPRRSRRSSPSSPRRSASRDRPAESRSPSPPPQKNTRCKSRNDDLIQRPSHDGSRLSRQPSQSETTTNDELKRRGSEPHDQPAKRPRNSSSVGIEDTTPTDSGAEYKEELGFNFLHAADMDPERWWIINQPGKPFPLHQNQLSSGSSRDTIYGTAAPASRRKFAGPKSRELFPGPRGGTILGGMQTHRLGSESHQAANQQTGAILPSQSASMTRSMRSVVQHAAPASDPTPASPGKQEQPLMERRMQEKKKKFITQRDSGWYPSLSKRKDSFNDPGKHLLTMEKSLPLPVEHQAHRPAKSHIRRYITGVLIVAVTLYWTTPLLHSVVSKAHHSSPRDNNVHSNEPKCSQPAALFPSTDNDALNRAYDFLSTDDFKQASIKRHSGAVQIPTESFDDMGPVGEDKRWDTRFDFHKYLANTFPRMHKSLKVEKVNTFGLVYTWQGSDTSLKPLVLMAHQDVVPVPASTVDAWTHPPFSGFYDGQFIWGRGSIDCKNQLIAEMEVLEGLLEAGFEPKRSIVLSFGFDEEISGTQGAGKLAEFLLERYGRDGIAAIVDEGAGMSEMWGTTFAMPGVGEKGYTDVHITIRMPGGHSSIPVDHTSIGVMSELITAIEAQQYPTYLADNNPILGLLQCSAEHAPEFPSKLKKLLDHRSPALQTSRKSDHLALEAAKLGRPIQYLMQTSQAVDVIQGGAKVNALPERTSVTINHRINIGDTPEDIYTHLTSLAKPLAEKYNLRLHAFDGVEEAENSLSLFPSNTTLRVAPVTPSTLFSNPDEGDERTPTPYAILAATTRALYGADMIVSPAMMTGNTDTRYYWDLTRHIFRYGPGYDPDWIPEGGLGRIHTVDEKVSVVNHVNLVKWVWLFVRNLDGVEVE</sequence>
<dbReference type="GO" id="GO:0000328">
    <property type="term" value="C:fungal-type vacuole lumen"/>
    <property type="evidence" value="ECO:0007669"/>
    <property type="project" value="TreeGrafter"/>
</dbReference>
<keyword evidence="7" id="KW-0812">Transmembrane</keyword>
<dbReference type="Gene3D" id="3.30.70.360">
    <property type="match status" value="1"/>
</dbReference>
<evidence type="ECO:0000256" key="9">
    <source>
        <dbReference type="ARBA" id="ARBA00022801"/>
    </source>
</evidence>
<dbReference type="InterPro" id="IPR002933">
    <property type="entry name" value="Peptidase_M20"/>
</dbReference>
<dbReference type="InterPro" id="IPR036483">
    <property type="entry name" value="PWI_dom_sf"/>
</dbReference>
<evidence type="ECO:0000256" key="1">
    <source>
        <dbReference type="ARBA" id="ARBA00001947"/>
    </source>
</evidence>
<feature type="compositionally biased region" description="Basic and acidic residues" evidence="15">
    <location>
        <begin position="188"/>
        <end position="198"/>
    </location>
</feature>
<feature type="compositionally biased region" description="Basic and acidic residues" evidence="15">
    <location>
        <begin position="166"/>
        <end position="180"/>
    </location>
</feature>
<evidence type="ECO:0000256" key="11">
    <source>
        <dbReference type="ARBA" id="ARBA00022843"/>
    </source>
</evidence>
<proteinExistence type="inferred from homology"/>
<dbReference type="OrthoDB" id="3064516at2759"/>
<comment type="similarity">
    <text evidence="3">Belongs to the peptidase M20A family.</text>
</comment>
<comment type="subcellular location">
    <subcellularLocation>
        <location evidence="2">Membrane</location>
        <topology evidence="2">Single-pass membrane protein</topology>
    </subcellularLocation>
</comment>
<dbReference type="SUPFAM" id="SSF101233">
    <property type="entry name" value="PWI domain"/>
    <property type="match status" value="1"/>
</dbReference>
<dbReference type="EMBL" id="QWIJ01000389">
    <property type="protein sequence ID" value="RMX82928.1"/>
    <property type="molecule type" value="Genomic_DNA"/>
</dbReference>
<feature type="region of interest" description="Disordered" evidence="15">
    <location>
        <begin position="128"/>
        <end position="403"/>
    </location>
</feature>
<dbReference type="PROSITE" id="PS00759">
    <property type="entry name" value="ARGE_DAPE_CPG2_2"/>
    <property type="match status" value="1"/>
</dbReference>
<feature type="region of interest" description="Disordered" evidence="15">
    <location>
        <begin position="631"/>
        <end position="650"/>
    </location>
</feature>
<dbReference type="CDD" id="cd05674">
    <property type="entry name" value="M20_yscS"/>
    <property type="match status" value="1"/>
</dbReference>
<dbReference type="InterPro" id="IPR036264">
    <property type="entry name" value="Bact_exopeptidase_dim_dom"/>
</dbReference>
<feature type="compositionally biased region" description="Basic and acidic residues" evidence="15">
    <location>
        <begin position="368"/>
        <end position="382"/>
    </location>
</feature>
<keyword evidence="12" id="KW-1133">Transmembrane helix</keyword>
<keyword evidence="8" id="KW-0479">Metal-binding</keyword>
<evidence type="ECO:0000313" key="18">
    <source>
        <dbReference type="Proteomes" id="UP000281245"/>
    </source>
</evidence>
<protein>
    <recommendedName>
        <fullName evidence="16">PWI domain-containing protein</fullName>
    </recommendedName>
</protein>
<dbReference type="VEuPathDB" id="FungiDB:BTJ68_00655"/>
<evidence type="ECO:0000256" key="4">
    <source>
        <dbReference type="ARBA" id="ARBA00022499"/>
    </source>
</evidence>
<dbReference type="FunFam" id="3.40.630.10:FF:000098">
    <property type="entry name" value="Gly-Xaa carboxypeptidase"/>
    <property type="match status" value="1"/>
</dbReference>
<comment type="caution">
    <text evidence="17">The sequence shown here is derived from an EMBL/GenBank/DDBJ whole genome shotgun (WGS) entry which is preliminary data.</text>
</comment>
<name>A0A3M6WXF5_HORWE</name>
<dbReference type="GO" id="GO:0046872">
    <property type="term" value="F:metal ion binding"/>
    <property type="evidence" value="ECO:0007669"/>
    <property type="project" value="UniProtKB-KW"/>
</dbReference>
<accession>A0A3M6WXF5</accession>
<dbReference type="PANTHER" id="PTHR45962:SF1">
    <property type="entry name" value="N-FATTY-ACYL-AMINO ACID SYNTHASE_HYDROLASE PM20D1"/>
    <property type="match status" value="1"/>
</dbReference>
<evidence type="ECO:0000256" key="15">
    <source>
        <dbReference type="SAM" id="MobiDB-lite"/>
    </source>
</evidence>
<dbReference type="GO" id="GO:0006397">
    <property type="term" value="P:mRNA processing"/>
    <property type="evidence" value="ECO:0007669"/>
    <property type="project" value="UniProtKB-KW"/>
</dbReference>
<evidence type="ECO:0000256" key="10">
    <source>
        <dbReference type="ARBA" id="ARBA00022833"/>
    </source>
</evidence>
<evidence type="ECO:0000256" key="8">
    <source>
        <dbReference type="ARBA" id="ARBA00022723"/>
    </source>
</evidence>
<evidence type="ECO:0000256" key="14">
    <source>
        <dbReference type="ARBA" id="ARBA00023180"/>
    </source>
</evidence>
<evidence type="ECO:0000259" key="16">
    <source>
        <dbReference type="PROSITE" id="PS51025"/>
    </source>
</evidence>
<feature type="compositionally biased region" description="Polar residues" evidence="15">
    <location>
        <begin position="387"/>
        <end position="400"/>
    </location>
</feature>
<evidence type="ECO:0000256" key="5">
    <source>
        <dbReference type="ARBA" id="ARBA00022664"/>
    </source>
</evidence>
<evidence type="ECO:0000313" key="17">
    <source>
        <dbReference type="EMBL" id="RMX82928.1"/>
    </source>
</evidence>
<keyword evidence="4" id="KW-1017">Isopeptide bond</keyword>
<reference evidence="17 18" key="1">
    <citation type="journal article" date="2018" name="BMC Genomics">
        <title>Genomic evidence for intraspecific hybridization in a clonal and extremely halotolerant yeast.</title>
        <authorList>
            <person name="Gostincar C."/>
            <person name="Stajich J.E."/>
            <person name="Zupancic J."/>
            <person name="Zalar P."/>
            <person name="Gunde-Cimerman N."/>
        </authorList>
    </citation>
    <scope>NUCLEOTIDE SEQUENCE [LARGE SCALE GENOMIC DNA]</scope>
    <source>
        <strain evidence="17 18">EXF-6656</strain>
    </source>
</reference>
<dbReference type="GO" id="GO:0004180">
    <property type="term" value="F:carboxypeptidase activity"/>
    <property type="evidence" value="ECO:0007669"/>
    <property type="project" value="TreeGrafter"/>
</dbReference>
<evidence type="ECO:0000256" key="13">
    <source>
        <dbReference type="ARBA" id="ARBA00023136"/>
    </source>
</evidence>
<keyword evidence="10" id="KW-0862">Zinc</keyword>
<dbReference type="PANTHER" id="PTHR45962">
    <property type="entry name" value="N-FATTY-ACYL-AMINO ACID SYNTHASE/HYDROLASE PM20D1"/>
    <property type="match status" value="1"/>
</dbReference>
<dbReference type="InterPro" id="IPR001261">
    <property type="entry name" value="ArgE/DapE_CS"/>
</dbReference>
<feature type="compositionally biased region" description="Basic and acidic residues" evidence="15">
    <location>
        <begin position="128"/>
        <end position="158"/>
    </location>
</feature>
<feature type="compositionally biased region" description="Basic residues" evidence="15">
    <location>
        <begin position="277"/>
        <end position="292"/>
    </location>
</feature>
<dbReference type="InterPro" id="IPR047177">
    <property type="entry name" value="Pept_M20A"/>
</dbReference>
<evidence type="ECO:0000256" key="3">
    <source>
        <dbReference type="ARBA" id="ARBA00006247"/>
    </source>
</evidence>
<keyword evidence="13" id="KW-0472">Membrane</keyword>
<dbReference type="PROSITE" id="PS51025">
    <property type="entry name" value="PWI"/>
    <property type="match status" value="1"/>
</dbReference>
<dbReference type="GO" id="GO:0051603">
    <property type="term" value="P:proteolysis involved in protein catabolic process"/>
    <property type="evidence" value="ECO:0007669"/>
    <property type="project" value="TreeGrafter"/>
</dbReference>
<dbReference type="InterPro" id="IPR002483">
    <property type="entry name" value="PWI_dom"/>
</dbReference>
<keyword evidence="11" id="KW-0832">Ubl conjugation</keyword>
<keyword evidence="6" id="KW-0645">Protease</keyword>
<feature type="compositionally biased region" description="Basic and acidic residues" evidence="15">
    <location>
        <begin position="339"/>
        <end position="354"/>
    </location>
</feature>
<keyword evidence="14" id="KW-0325">Glycoprotein</keyword>
<comment type="cofactor">
    <cofactor evidence="1">
        <name>Zn(2+)</name>
        <dbReference type="ChEBI" id="CHEBI:29105"/>
    </cofactor>
</comment>
<dbReference type="Pfam" id="PF07687">
    <property type="entry name" value="M20_dimer"/>
    <property type="match status" value="1"/>
</dbReference>
<feature type="domain" description="PWI" evidence="16">
    <location>
        <begin position="16"/>
        <end position="115"/>
    </location>
</feature>
<evidence type="ECO:0000256" key="2">
    <source>
        <dbReference type="ARBA" id="ARBA00004167"/>
    </source>
</evidence>
<keyword evidence="5" id="KW-0507">mRNA processing</keyword>
<dbReference type="AlphaFoldDB" id="A0A3M6WXF5"/>
<keyword evidence="9" id="KW-0378">Hydrolase</keyword>
<dbReference type="GO" id="GO:0016020">
    <property type="term" value="C:membrane"/>
    <property type="evidence" value="ECO:0007669"/>
    <property type="project" value="UniProtKB-SubCell"/>
</dbReference>
<feature type="compositionally biased region" description="Basic and acidic residues" evidence="15">
    <location>
        <begin position="251"/>
        <end position="276"/>
    </location>
</feature>
<feature type="region of interest" description="Disordered" evidence="15">
    <location>
        <begin position="516"/>
        <end position="573"/>
    </location>
</feature>
<feature type="compositionally biased region" description="Polar residues" evidence="15">
    <location>
        <begin position="355"/>
        <end position="367"/>
    </location>
</feature>
<organism evidence="17 18">
    <name type="scientific">Hortaea werneckii</name>
    <name type="common">Black yeast</name>
    <name type="synonym">Cladosporium werneckii</name>
    <dbReference type="NCBI Taxonomy" id="91943"/>
    <lineage>
        <taxon>Eukaryota</taxon>
        <taxon>Fungi</taxon>
        <taxon>Dikarya</taxon>
        <taxon>Ascomycota</taxon>
        <taxon>Pezizomycotina</taxon>
        <taxon>Dothideomycetes</taxon>
        <taxon>Dothideomycetidae</taxon>
        <taxon>Mycosphaerellales</taxon>
        <taxon>Teratosphaeriaceae</taxon>
        <taxon>Hortaea</taxon>
    </lineage>
</organism>
<dbReference type="SMART" id="SM00311">
    <property type="entry name" value="PWI"/>
    <property type="match status" value="1"/>
</dbReference>
<dbReference type="SUPFAM" id="SSF55031">
    <property type="entry name" value="Bacterial exopeptidase dimerisation domain"/>
    <property type="match status" value="1"/>
</dbReference>
<gene>
    <name evidence="17" type="ORF">D0869_05690</name>
</gene>
<evidence type="ECO:0000256" key="6">
    <source>
        <dbReference type="ARBA" id="ARBA00022670"/>
    </source>
</evidence>
<dbReference type="InterPro" id="IPR011650">
    <property type="entry name" value="Peptidase_M20_dimer"/>
</dbReference>
<evidence type="ECO:0000256" key="12">
    <source>
        <dbReference type="ARBA" id="ARBA00022989"/>
    </source>
</evidence>